<organism evidence="1 2">
    <name type="scientific">Ramlibacter alkalitolerans</name>
    <dbReference type="NCBI Taxonomy" id="2039631"/>
    <lineage>
        <taxon>Bacteria</taxon>
        <taxon>Pseudomonadati</taxon>
        <taxon>Pseudomonadota</taxon>
        <taxon>Betaproteobacteria</taxon>
        <taxon>Burkholderiales</taxon>
        <taxon>Comamonadaceae</taxon>
        <taxon>Ramlibacter</taxon>
    </lineage>
</organism>
<dbReference type="EMBL" id="JAEQND010000008">
    <property type="protein sequence ID" value="MBL0426539.1"/>
    <property type="molecule type" value="Genomic_DNA"/>
</dbReference>
<dbReference type="InterPro" id="IPR018680">
    <property type="entry name" value="DUF2164"/>
</dbReference>
<comment type="caution">
    <text evidence="1">The sequence shown here is derived from an EMBL/GenBank/DDBJ whole genome shotgun (WGS) entry which is preliminary data.</text>
</comment>
<evidence type="ECO:0000313" key="2">
    <source>
        <dbReference type="Proteomes" id="UP000622707"/>
    </source>
</evidence>
<name>A0ABS1JQK1_9BURK</name>
<reference evidence="1 2" key="1">
    <citation type="journal article" date="2017" name="Int. J. Syst. Evol. Microbiol.">
        <title>Ramlibacter alkalitolerans sp. nov., alkali-tolerant bacterium isolated from soil of ginseng.</title>
        <authorList>
            <person name="Lee D.H."/>
            <person name="Cha C.J."/>
        </authorList>
    </citation>
    <scope>NUCLEOTIDE SEQUENCE [LARGE SCALE GENOMIC DNA]</scope>
    <source>
        <strain evidence="1 2">KACC 19305</strain>
    </source>
</reference>
<dbReference type="Proteomes" id="UP000622707">
    <property type="component" value="Unassembled WGS sequence"/>
</dbReference>
<dbReference type="Pfam" id="PF09932">
    <property type="entry name" value="DUF2164"/>
    <property type="match status" value="1"/>
</dbReference>
<proteinExistence type="predicted"/>
<protein>
    <submittedName>
        <fullName evidence="1">DUF2164 domain-containing protein</fullName>
    </submittedName>
</protein>
<dbReference type="RefSeq" id="WP_201690727.1">
    <property type="nucleotide sequence ID" value="NZ_JAEQND010000008.1"/>
</dbReference>
<evidence type="ECO:0000313" key="1">
    <source>
        <dbReference type="EMBL" id="MBL0426539.1"/>
    </source>
</evidence>
<sequence length="91" mass="10591">MTISLSKEATAQAIASIERYFRENMEEPIGNVAAMGLLGFLLEEIGPAIYNRAVFDVQERLQARISELDLEVHEEEFQYWRKYERPARGRK</sequence>
<accession>A0ABS1JQK1</accession>
<keyword evidence="2" id="KW-1185">Reference proteome</keyword>
<gene>
    <name evidence="1" type="ORF">JI746_15600</name>
</gene>